<evidence type="ECO:0000256" key="3">
    <source>
        <dbReference type="ARBA" id="ARBA00022729"/>
    </source>
</evidence>
<sequence length="351" mass="40603">MSSNTTHLNFRPWKMCRTLLCAGIGVLLLFSAAPAAAQGQAGVSAMLRGAMLGIGPAPVASMIAPQGEEWLEDEQVKEWLWPSPQARSWPLDEEGRPVVETRRREVFWHEVGPRDTVHRLRSMYRVSTSRLRELNPEIDFRELVPGTEVKIWELDEESWPRSVGRSNTGRLMNGEPMPPGEHYILLYPHRAFGTHYAVSETVRVLDAYYRTFAGAPPVIVGDMSFRTGRKMSPHRSHRSGRDVDVTLPRLVEPPNYNRFHHIRRAHLDTERALWMILTFLEGGQVEHIFLDWYHQRALYRLAREQGAPEEWLREVFQYPRRGGSGIVRHEPGHRKHLHVRYRCQPSDRWCG</sequence>
<dbReference type="InterPro" id="IPR018392">
    <property type="entry name" value="LysM"/>
</dbReference>
<evidence type="ECO:0000259" key="9">
    <source>
        <dbReference type="PROSITE" id="PS51782"/>
    </source>
</evidence>
<keyword evidence="7" id="KW-0482">Metalloprotease</keyword>
<dbReference type="EMBL" id="QHKO01000013">
    <property type="protein sequence ID" value="RAL20170.1"/>
    <property type="molecule type" value="Genomic_DNA"/>
</dbReference>
<keyword evidence="6" id="KW-0862">Zinc</keyword>
<keyword evidence="1" id="KW-0645">Protease</keyword>
<keyword evidence="4" id="KW-0574">Periplasm</keyword>
<accession>A0A328C572</accession>
<dbReference type="InterPro" id="IPR009045">
    <property type="entry name" value="Zn_M74/Hedgehog-like"/>
</dbReference>
<keyword evidence="5" id="KW-0378">Hydrolase</keyword>
<evidence type="ECO:0000256" key="5">
    <source>
        <dbReference type="ARBA" id="ARBA00022801"/>
    </source>
</evidence>
<feature type="signal peptide" evidence="8">
    <location>
        <begin position="1"/>
        <end position="37"/>
    </location>
</feature>
<evidence type="ECO:0000256" key="2">
    <source>
        <dbReference type="ARBA" id="ARBA00022723"/>
    </source>
</evidence>
<dbReference type="AlphaFoldDB" id="A0A328C572"/>
<evidence type="ECO:0000256" key="6">
    <source>
        <dbReference type="ARBA" id="ARBA00022833"/>
    </source>
</evidence>
<dbReference type="InterPro" id="IPR005073">
    <property type="entry name" value="Peptidase_M74"/>
</dbReference>
<evidence type="ECO:0000313" key="10">
    <source>
        <dbReference type="EMBL" id="RAL20170.1"/>
    </source>
</evidence>
<feature type="domain" description="LysM" evidence="9">
    <location>
        <begin position="107"/>
        <end position="151"/>
    </location>
</feature>
<gene>
    <name evidence="10" type="ORF">DL240_18300</name>
</gene>
<dbReference type="SUPFAM" id="SSF55166">
    <property type="entry name" value="Hedgehog/DD-peptidase"/>
    <property type="match status" value="1"/>
</dbReference>
<dbReference type="Proteomes" id="UP000249169">
    <property type="component" value="Unassembled WGS sequence"/>
</dbReference>
<keyword evidence="3 8" id="KW-0732">Signal</keyword>
<dbReference type="GO" id="GO:0004252">
    <property type="term" value="F:serine-type endopeptidase activity"/>
    <property type="evidence" value="ECO:0007669"/>
    <property type="project" value="InterPro"/>
</dbReference>
<dbReference type="Gene3D" id="3.30.1380.10">
    <property type="match status" value="1"/>
</dbReference>
<evidence type="ECO:0000256" key="1">
    <source>
        <dbReference type="ARBA" id="ARBA00022670"/>
    </source>
</evidence>
<dbReference type="PROSITE" id="PS51782">
    <property type="entry name" value="LYSM"/>
    <property type="match status" value="1"/>
</dbReference>
<proteinExistence type="predicted"/>
<comment type="caution">
    <text evidence="10">The sequence shown here is derived from an EMBL/GenBank/DDBJ whole genome shotgun (WGS) entry which is preliminary data.</text>
</comment>
<name>A0A328C572_9DELT</name>
<evidence type="ECO:0000256" key="4">
    <source>
        <dbReference type="ARBA" id="ARBA00022764"/>
    </source>
</evidence>
<dbReference type="GO" id="GO:0008237">
    <property type="term" value="F:metallopeptidase activity"/>
    <property type="evidence" value="ECO:0007669"/>
    <property type="project" value="UniProtKB-KW"/>
</dbReference>
<protein>
    <recommendedName>
        <fullName evidence="9">LysM domain-containing protein</fullName>
    </recommendedName>
</protein>
<keyword evidence="2" id="KW-0479">Metal-binding</keyword>
<evidence type="ECO:0000313" key="11">
    <source>
        <dbReference type="Proteomes" id="UP000249169"/>
    </source>
</evidence>
<dbReference type="GO" id="GO:0046872">
    <property type="term" value="F:metal ion binding"/>
    <property type="evidence" value="ECO:0007669"/>
    <property type="project" value="UniProtKB-KW"/>
</dbReference>
<dbReference type="GO" id="GO:0006508">
    <property type="term" value="P:proteolysis"/>
    <property type="evidence" value="ECO:0007669"/>
    <property type="project" value="UniProtKB-KW"/>
</dbReference>
<evidence type="ECO:0000256" key="8">
    <source>
        <dbReference type="SAM" id="SignalP"/>
    </source>
</evidence>
<organism evidence="10 11">
    <name type="scientific">Lujinxingia litoralis</name>
    <dbReference type="NCBI Taxonomy" id="2211119"/>
    <lineage>
        <taxon>Bacteria</taxon>
        <taxon>Deltaproteobacteria</taxon>
        <taxon>Bradymonadales</taxon>
        <taxon>Lujinxingiaceae</taxon>
        <taxon>Lujinxingia</taxon>
    </lineage>
</organism>
<dbReference type="Pfam" id="PF03411">
    <property type="entry name" value="Peptidase_M74"/>
    <property type="match status" value="1"/>
</dbReference>
<reference evidence="10 11" key="1">
    <citation type="submission" date="2018-05" db="EMBL/GenBank/DDBJ databases">
        <title>Lujinxingia marina gen. nov. sp. nov., a new facultative anaerobic member of the class Deltaproteobacteria, and proposal of Lujinxingaceae fam. nov.</title>
        <authorList>
            <person name="Li C.-M."/>
        </authorList>
    </citation>
    <scope>NUCLEOTIDE SEQUENCE [LARGE SCALE GENOMIC DNA]</scope>
    <source>
        <strain evidence="10 11">B210</strain>
    </source>
</reference>
<dbReference type="GO" id="GO:0030288">
    <property type="term" value="C:outer membrane-bounded periplasmic space"/>
    <property type="evidence" value="ECO:0007669"/>
    <property type="project" value="InterPro"/>
</dbReference>
<evidence type="ECO:0000256" key="7">
    <source>
        <dbReference type="ARBA" id="ARBA00023049"/>
    </source>
</evidence>
<keyword evidence="11" id="KW-1185">Reference proteome</keyword>
<feature type="chain" id="PRO_5016259822" description="LysM domain-containing protein" evidence="8">
    <location>
        <begin position="38"/>
        <end position="351"/>
    </location>
</feature>